<dbReference type="EMBL" id="JAVRBK010000008">
    <property type="protein sequence ID" value="KAK5640170.1"/>
    <property type="molecule type" value="Genomic_DNA"/>
</dbReference>
<keyword evidence="2" id="KW-0812">Transmembrane</keyword>
<organism evidence="5 6">
    <name type="scientific">Pyrocoelia pectoralis</name>
    <dbReference type="NCBI Taxonomy" id="417401"/>
    <lineage>
        <taxon>Eukaryota</taxon>
        <taxon>Metazoa</taxon>
        <taxon>Ecdysozoa</taxon>
        <taxon>Arthropoda</taxon>
        <taxon>Hexapoda</taxon>
        <taxon>Insecta</taxon>
        <taxon>Pterygota</taxon>
        <taxon>Neoptera</taxon>
        <taxon>Endopterygota</taxon>
        <taxon>Coleoptera</taxon>
        <taxon>Polyphaga</taxon>
        <taxon>Elateriformia</taxon>
        <taxon>Elateroidea</taxon>
        <taxon>Lampyridae</taxon>
        <taxon>Lampyrinae</taxon>
        <taxon>Pyrocoelia</taxon>
    </lineage>
</organism>
<evidence type="ECO:0000313" key="5">
    <source>
        <dbReference type="EMBL" id="KAK5640170.1"/>
    </source>
</evidence>
<dbReference type="PANTHER" id="PTHR12428:SF65">
    <property type="entry name" value="CYTOCHROME C OXIDASE ASSEMBLY PROTEIN COX18, MITOCHONDRIAL"/>
    <property type="match status" value="1"/>
</dbReference>
<dbReference type="GO" id="GO:0033617">
    <property type="term" value="P:mitochondrial respiratory chain complex IV assembly"/>
    <property type="evidence" value="ECO:0007669"/>
    <property type="project" value="TreeGrafter"/>
</dbReference>
<evidence type="ECO:0000256" key="2">
    <source>
        <dbReference type="ARBA" id="ARBA00022692"/>
    </source>
</evidence>
<keyword evidence="6" id="KW-1185">Reference proteome</keyword>
<accession>A0AAN7V013</accession>
<evidence type="ECO:0000313" key="6">
    <source>
        <dbReference type="Proteomes" id="UP001329430"/>
    </source>
</evidence>
<evidence type="ECO:0000256" key="4">
    <source>
        <dbReference type="ARBA" id="ARBA00023136"/>
    </source>
</evidence>
<evidence type="ECO:0000256" key="3">
    <source>
        <dbReference type="ARBA" id="ARBA00022989"/>
    </source>
</evidence>
<dbReference type="InterPro" id="IPR001708">
    <property type="entry name" value="YidC/ALB3/OXA1/COX18"/>
</dbReference>
<dbReference type="AlphaFoldDB" id="A0AAN7V013"/>
<dbReference type="GO" id="GO:0032979">
    <property type="term" value="P:protein insertion into mitochondrial inner membrane from matrix"/>
    <property type="evidence" value="ECO:0007669"/>
    <property type="project" value="TreeGrafter"/>
</dbReference>
<dbReference type="GO" id="GO:0005743">
    <property type="term" value="C:mitochondrial inner membrane"/>
    <property type="evidence" value="ECO:0007669"/>
    <property type="project" value="TreeGrafter"/>
</dbReference>
<comment type="subcellular location">
    <subcellularLocation>
        <location evidence="1">Membrane</location>
        <topology evidence="1">Multi-pass membrane protein</topology>
    </subcellularLocation>
</comment>
<reference evidence="5 6" key="1">
    <citation type="journal article" date="2024" name="Insects">
        <title>An Improved Chromosome-Level Genome Assembly of the Firefly Pyrocoelia pectoralis.</title>
        <authorList>
            <person name="Fu X."/>
            <person name="Meyer-Rochow V.B."/>
            <person name="Ballantyne L."/>
            <person name="Zhu X."/>
        </authorList>
    </citation>
    <scope>NUCLEOTIDE SEQUENCE [LARGE SCALE GENOMIC DNA]</scope>
    <source>
        <strain evidence="5">XCY_ONT2</strain>
    </source>
</reference>
<protein>
    <submittedName>
        <fullName evidence="5">Uncharacterized protein</fullName>
    </submittedName>
</protein>
<evidence type="ECO:0000256" key="1">
    <source>
        <dbReference type="ARBA" id="ARBA00004141"/>
    </source>
</evidence>
<dbReference type="PANTHER" id="PTHR12428">
    <property type="entry name" value="OXA1"/>
    <property type="match status" value="1"/>
</dbReference>
<sequence>MYSVLLRRGIYLPPHFRRLTQTERRKFSLNTVTDALRVQSGIFRIISESTPVEYLQKFVINVHDTTGLPWWATIVCTTVFLRSTITVPLALYQHYILAKVHNTQKELIEISKELKKEVAVAIKLYDWDEKTAKYNYKRSVYLSLTSIALPLSTV</sequence>
<dbReference type="GO" id="GO:0032977">
    <property type="term" value="F:membrane insertase activity"/>
    <property type="evidence" value="ECO:0007669"/>
    <property type="project" value="InterPro"/>
</dbReference>
<proteinExistence type="predicted"/>
<keyword evidence="3" id="KW-1133">Transmembrane helix</keyword>
<keyword evidence="4" id="KW-0472">Membrane</keyword>
<comment type="caution">
    <text evidence="5">The sequence shown here is derived from an EMBL/GenBank/DDBJ whole genome shotgun (WGS) entry which is preliminary data.</text>
</comment>
<gene>
    <name evidence="5" type="ORF">RI129_010981</name>
</gene>
<dbReference type="Proteomes" id="UP001329430">
    <property type="component" value="Chromosome 8"/>
</dbReference>
<name>A0AAN7V013_9COLE</name>